<reference evidence="1 2" key="1">
    <citation type="submission" date="2021-06" db="EMBL/GenBank/DDBJ databases">
        <title>Complete genome sequence of Stenotrophomonas maltophilia phage Piffle.</title>
        <authorList>
            <person name="Kirchhoff M."/>
            <person name="Ortega C."/>
            <person name="Clark J."/>
            <person name="Liu M."/>
            <person name="Burrowes B."/>
        </authorList>
    </citation>
    <scope>NUCLEOTIDE SEQUENCE [LARGE SCALE GENOMIC DNA]</scope>
</reference>
<organism evidence="1 2">
    <name type="scientific">Stenotrophomonas phage Piffle</name>
    <dbReference type="NCBI Taxonomy" id="2859656"/>
    <lineage>
        <taxon>Viruses</taxon>
        <taxon>Duplodnaviria</taxon>
        <taxon>Heunggongvirae</taxon>
        <taxon>Uroviricota</taxon>
        <taxon>Caudoviricetes</taxon>
        <taxon>Schitoviridae</taxon>
        <taxon>Pokkenvirus</taxon>
        <taxon>Pokkenvirus piffle</taxon>
    </lineage>
</organism>
<evidence type="ECO:0000313" key="2">
    <source>
        <dbReference type="Proteomes" id="UP000827904"/>
    </source>
</evidence>
<dbReference type="Proteomes" id="UP000827904">
    <property type="component" value="Segment"/>
</dbReference>
<keyword evidence="2" id="KW-1185">Reference proteome</keyword>
<proteinExistence type="predicted"/>
<evidence type="ECO:0000313" key="1">
    <source>
        <dbReference type="EMBL" id="QYW01930.1"/>
    </source>
</evidence>
<sequence length="120" mass="13499">MQTEVNIESLTRQLDGAKAAQKKLAAMERLFKNKDFKELILQDYCINEAARLVHASLSPSFDTENQKKFLTMAQACGGILLWAEAQETLLNTQVRQIPDIEEALEEARQEDQGAAEDSED</sequence>
<name>A0AAE8BHV0_9CAUD</name>
<dbReference type="EMBL" id="MZ326857">
    <property type="protein sequence ID" value="QYW01930.1"/>
    <property type="molecule type" value="Genomic_DNA"/>
</dbReference>
<gene>
    <name evidence="1" type="ORF">CPT_Piffle_076</name>
</gene>
<accession>A0AAE8BHV0</accession>
<protein>
    <submittedName>
        <fullName evidence="1">Uncharacterized protein</fullName>
    </submittedName>
</protein>